<dbReference type="EMBL" id="CP011801">
    <property type="protein sequence ID" value="ALA59310.1"/>
    <property type="molecule type" value="Genomic_DNA"/>
</dbReference>
<dbReference type="KEGG" id="nmv:NITMOv2_2904"/>
<keyword evidence="1" id="KW-0472">Membrane</keyword>
<reference evidence="2 3" key="1">
    <citation type="journal article" date="2015" name="Proc. Natl. Acad. Sci. U.S.A.">
        <title>Expanded metabolic versatility of ubiquitous nitrite-oxidizing bacteria from the genus Nitrospira.</title>
        <authorList>
            <person name="Koch H."/>
            <person name="Lucker S."/>
            <person name="Albertsen M."/>
            <person name="Kitzinger K."/>
            <person name="Herbold C."/>
            <person name="Spieck E."/>
            <person name="Nielsen P.H."/>
            <person name="Wagner M."/>
            <person name="Daims H."/>
        </authorList>
    </citation>
    <scope>NUCLEOTIDE SEQUENCE [LARGE SCALE GENOMIC DNA]</scope>
    <source>
        <strain evidence="2 3">NSP M-1</strain>
    </source>
</reference>
<protein>
    <submittedName>
        <fullName evidence="2">Uncharacterized protein</fullName>
    </submittedName>
</protein>
<dbReference type="AlphaFoldDB" id="A0A0K2GEC0"/>
<dbReference type="PATRIC" id="fig|42253.5.peg.2872"/>
<proteinExistence type="predicted"/>
<organism evidence="2 3">
    <name type="scientific">Nitrospira moscoviensis</name>
    <dbReference type="NCBI Taxonomy" id="42253"/>
    <lineage>
        <taxon>Bacteria</taxon>
        <taxon>Pseudomonadati</taxon>
        <taxon>Nitrospirota</taxon>
        <taxon>Nitrospiria</taxon>
        <taxon>Nitrospirales</taxon>
        <taxon>Nitrospiraceae</taxon>
        <taxon>Nitrospira</taxon>
    </lineage>
</organism>
<sequence length="36" mass="3816">MMDGMMGMGAGMLIWGIVGILLIVLLVLLIAKLLKS</sequence>
<keyword evidence="1" id="KW-0812">Transmembrane</keyword>
<feature type="transmembrane region" description="Helical" evidence="1">
    <location>
        <begin position="12"/>
        <end position="34"/>
    </location>
</feature>
<gene>
    <name evidence="2" type="ORF">NITMOv2_2904</name>
</gene>
<accession>A0A0K2GEC0</accession>
<dbReference type="STRING" id="42253.NITMOv2_2904"/>
<evidence type="ECO:0000313" key="2">
    <source>
        <dbReference type="EMBL" id="ALA59310.1"/>
    </source>
</evidence>
<keyword evidence="3" id="KW-1185">Reference proteome</keyword>
<evidence type="ECO:0000256" key="1">
    <source>
        <dbReference type="SAM" id="Phobius"/>
    </source>
</evidence>
<name>A0A0K2GEC0_NITMO</name>
<keyword evidence="1" id="KW-1133">Transmembrane helix</keyword>
<dbReference type="Proteomes" id="UP000069205">
    <property type="component" value="Chromosome"/>
</dbReference>
<evidence type="ECO:0000313" key="3">
    <source>
        <dbReference type="Proteomes" id="UP000069205"/>
    </source>
</evidence>